<dbReference type="Proteomes" id="UP000005356">
    <property type="component" value="Unassembled WGS sequence"/>
</dbReference>
<name>A0ABP2KZM7_STRPO</name>
<comment type="caution">
    <text evidence="1">The sequence shown here is derived from an EMBL/GenBank/DDBJ whole genome shotgun (WGS) entry which is preliminary data.</text>
</comment>
<keyword evidence="2" id="KW-1185">Reference proteome</keyword>
<proteinExistence type="predicted"/>
<accession>A0ABP2KZM7</accession>
<reference evidence="1 2" key="1">
    <citation type="journal article" date="2014" name="Int. J. Syst. Evol. Microbiol.">
        <title>Phylogenomics and the dynamic genome evolution of the genus Streptococcus.</title>
        <authorList>
            <consortium name="The Broad Institute Genome Sequencing Platform"/>
            <person name="Richards V.P."/>
            <person name="Palmer S.R."/>
            <person name="Pavinski Bitar P.D."/>
            <person name="Qin X."/>
            <person name="Weinstock G.M."/>
            <person name="Highlander S.K."/>
            <person name="Town C.D."/>
            <person name="Burne R.A."/>
            <person name="Stanhope M.J."/>
        </authorList>
    </citation>
    <scope>NUCLEOTIDE SEQUENCE [LARGE SCALE GENOMIC DNA]</scope>
    <source>
        <strain evidence="1 2">Jelinkova 176</strain>
    </source>
</reference>
<evidence type="ECO:0000313" key="2">
    <source>
        <dbReference type="Proteomes" id="UP000005356"/>
    </source>
</evidence>
<sequence length="47" mass="5500">MKSDKFGHLIYIGYFKHIKIKVFASSFLTFKGFFYAQFEGQMILASI</sequence>
<evidence type="ECO:0000313" key="1">
    <source>
        <dbReference type="EMBL" id="EGJ27452.1"/>
    </source>
</evidence>
<dbReference type="EMBL" id="AEUU02000001">
    <property type="protein sequence ID" value="EGJ27452.1"/>
    <property type="molecule type" value="Genomic_DNA"/>
</dbReference>
<organism evidence="1 2">
    <name type="scientific">Streptococcus porcinus str. Jelinkova 176</name>
    <dbReference type="NCBI Taxonomy" id="873448"/>
    <lineage>
        <taxon>Bacteria</taxon>
        <taxon>Bacillati</taxon>
        <taxon>Bacillota</taxon>
        <taxon>Bacilli</taxon>
        <taxon>Lactobacillales</taxon>
        <taxon>Streptococcaceae</taxon>
        <taxon>Streptococcus</taxon>
    </lineage>
</organism>
<protein>
    <submittedName>
        <fullName evidence="1">Uncharacterized protein</fullName>
    </submittedName>
</protein>
<gene>
    <name evidence="1" type="ORF">STRPO_0091</name>
</gene>